<evidence type="ECO:0000256" key="4">
    <source>
        <dbReference type="ARBA" id="ARBA00022454"/>
    </source>
</evidence>
<dbReference type="SUPFAM" id="SSF100939">
    <property type="entry name" value="SPOC domain-like"/>
    <property type="match status" value="1"/>
</dbReference>
<keyword evidence="5" id="KW-0547">Nucleotide-binding</keyword>
<evidence type="ECO:0000256" key="15">
    <source>
        <dbReference type="ARBA" id="ARBA00071961"/>
    </source>
</evidence>
<keyword evidence="7" id="KW-0378">Hydrolase</keyword>
<evidence type="ECO:0000256" key="11">
    <source>
        <dbReference type="ARBA" id="ARBA00023125"/>
    </source>
</evidence>
<dbReference type="Gene3D" id="1.25.40.240">
    <property type="entry name" value="Ku, C-terminal domain"/>
    <property type="match status" value="1"/>
</dbReference>
<dbReference type="InterPro" id="IPR016194">
    <property type="entry name" value="SPOC-like_C_dom_sf"/>
</dbReference>
<dbReference type="STRING" id="6573.A0A210PPZ4"/>
<dbReference type="GO" id="GO:0042162">
    <property type="term" value="F:telomeric DNA binding"/>
    <property type="evidence" value="ECO:0007669"/>
    <property type="project" value="InterPro"/>
</dbReference>
<name>A0A210PPZ4_MIZYE</name>
<organism evidence="19 20">
    <name type="scientific">Mizuhopecten yessoensis</name>
    <name type="common">Japanese scallop</name>
    <name type="synonym">Patinopecten yessoensis</name>
    <dbReference type="NCBI Taxonomy" id="6573"/>
    <lineage>
        <taxon>Eukaryota</taxon>
        <taxon>Metazoa</taxon>
        <taxon>Spiralia</taxon>
        <taxon>Lophotrochozoa</taxon>
        <taxon>Mollusca</taxon>
        <taxon>Bivalvia</taxon>
        <taxon>Autobranchia</taxon>
        <taxon>Pteriomorphia</taxon>
        <taxon>Pectinida</taxon>
        <taxon>Pectinoidea</taxon>
        <taxon>Pectinidae</taxon>
        <taxon>Mizuhopecten</taxon>
    </lineage>
</organism>
<dbReference type="GO" id="GO:0000723">
    <property type="term" value="P:telomere maintenance"/>
    <property type="evidence" value="ECO:0007669"/>
    <property type="project" value="InterPro"/>
</dbReference>
<dbReference type="Gene3D" id="3.40.50.410">
    <property type="entry name" value="von Willebrand factor, type A domain"/>
    <property type="match status" value="1"/>
</dbReference>
<comment type="caution">
    <text evidence="19">The sequence shown here is derived from an EMBL/GenBank/DDBJ whole genome shotgun (WGS) entry which is preliminary data.</text>
</comment>
<dbReference type="GO" id="GO:0043564">
    <property type="term" value="C:Ku70:Ku80 complex"/>
    <property type="evidence" value="ECO:0007669"/>
    <property type="project" value="InterPro"/>
</dbReference>
<gene>
    <name evidence="19" type="ORF">KP79_PYT23335</name>
</gene>
<dbReference type="GO" id="GO:0005524">
    <property type="term" value="F:ATP binding"/>
    <property type="evidence" value="ECO:0007669"/>
    <property type="project" value="UniProtKB-KW"/>
</dbReference>
<evidence type="ECO:0000313" key="20">
    <source>
        <dbReference type="Proteomes" id="UP000242188"/>
    </source>
</evidence>
<evidence type="ECO:0000256" key="14">
    <source>
        <dbReference type="ARBA" id="ARBA00023242"/>
    </source>
</evidence>
<dbReference type="InterPro" id="IPR005161">
    <property type="entry name" value="Ku_N"/>
</dbReference>
<evidence type="ECO:0000256" key="3">
    <source>
        <dbReference type="ARBA" id="ARBA00007726"/>
    </source>
</evidence>
<dbReference type="FunFam" id="2.40.290.10:FF:000005">
    <property type="entry name" value="X-ray repair cross-complementing protein 5"/>
    <property type="match status" value="1"/>
</dbReference>
<dbReference type="SUPFAM" id="SSF53300">
    <property type="entry name" value="vWA-like"/>
    <property type="match status" value="1"/>
</dbReference>
<evidence type="ECO:0000256" key="1">
    <source>
        <dbReference type="ARBA" id="ARBA00004123"/>
    </source>
</evidence>
<dbReference type="PROSITE" id="PS50234">
    <property type="entry name" value="VWFA"/>
    <property type="match status" value="1"/>
</dbReference>
<evidence type="ECO:0000256" key="6">
    <source>
        <dbReference type="ARBA" id="ARBA00022763"/>
    </source>
</evidence>
<dbReference type="GO" id="GO:0003678">
    <property type="term" value="F:DNA helicase activity"/>
    <property type="evidence" value="ECO:0007669"/>
    <property type="project" value="InterPro"/>
</dbReference>
<protein>
    <recommendedName>
        <fullName evidence="15">X-ray repair cross-complementing protein 5</fullName>
    </recommendedName>
    <alternativeName>
        <fullName evidence="16">Ku80</fullName>
    </alternativeName>
</protein>
<dbReference type="InterPro" id="IPR006164">
    <property type="entry name" value="DNA_bd_Ku70/Ku80"/>
</dbReference>
<feature type="region of interest" description="Disordered" evidence="17">
    <location>
        <begin position="161"/>
        <end position="196"/>
    </location>
</feature>
<dbReference type="FunFam" id="1.10.1600.10:FF:000002">
    <property type="entry name" value="X-ray repair cross-complementing protein 5"/>
    <property type="match status" value="1"/>
</dbReference>
<keyword evidence="6" id="KW-0227">DNA damage</keyword>
<dbReference type="PIRSF" id="PIRSF016570">
    <property type="entry name" value="Ku80"/>
    <property type="match status" value="1"/>
</dbReference>
<dbReference type="Gene3D" id="1.10.1600.10">
    <property type="match status" value="1"/>
</dbReference>
<comment type="subcellular location">
    <subcellularLocation>
        <location evidence="2">Chromosome</location>
    </subcellularLocation>
    <subcellularLocation>
        <location evidence="1">Nucleus</location>
    </subcellularLocation>
</comment>
<comment type="similarity">
    <text evidence="3">Belongs to the ku80 family.</text>
</comment>
<proteinExistence type="inferred from homology"/>
<dbReference type="GO" id="GO:0005694">
    <property type="term" value="C:chromosome"/>
    <property type="evidence" value="ECO:0007669"/>
    <property type="project" value="UniProtKB-SubCell"/>
</dbReference>
<keyword evidence="8" id="KW-0347">Helicase</keyword>
<dbReference type="InterPro" id="IPR014893">
    <property type="entry name" value="Ku_PK_bind"/>
</dbReference>
<dbReference type="InterPro" id="IPR002035">
    <property type="entry name" value="VWF_A"/>
</dbReference>
<dbReference type="FunFam" id="1.25.40.240:FF:000001">
    <property type="entry name" value="X-ray repair cross-complementing protein 5"/>
    <property type="match status" value="1"/>
</dbReference>
<dbReference type="SMART" id="SM00559">
    <property type="entry name" value="Ku78"/>
    <property type="match status" value="1"/>
</dbReference>
<evidence type="ECO:0000313" key="19">
    <source>
        <dbReference type="EMBL" id="OWF38542.1"/>
    </source>
</evidence>
<evidence type="ECO:0000256" key="5">
    <source>
        <dbReference type="ARBA" id="ARBA00022741"/>
    </source>
</evidence>
<dbReference type="Gene3D" id="2.40.290.10">
    <property type="match status" value="1"/>
</dbReference>
<feature type="compositionally biased region" description="Acidic residues" evidence="17">
    <location>
        <begin position="711"/>
        <end position="731"/>
    </location>
</feature>
<dbReference type="InterPro" id="IPR036465">
    <property type="entry name" value="vWFA_dom_sf"/>
</dbReference>
<dbReference type="EMBL" id="NEDP02005563">
    <property type="protein sequence ID" value="OWF38542.1"/>
    <property type="molecule type" value="Genomic_DNA"/>
</dbReference>
<reference evidence="19 20" key="1">
    <citation type="journal article" date="2017" name="Nat. Ecol. Evol.">
        <title>Scallop genome provides insights into evolution of bilaterian karyotype and development.</title>
        <authorList>
            <person name="Wang S."/>
            <person name="Zhang J."/>
            <person name="Jiao W."/>
            <person name="Li J."/>
            <person name="Xun X."/>
            <person name="Sun Y."/>
            <person name="Guo X."/>
            <person name="Huan P."/>
            <person name="Dong B."/>
            <person name="Zhang L."/>
            <person name="Hu X."/>
            <person name="Sun X."/>
            <person name="Wang J."/>
            <person name="Zhao C."/>
            <person name="Wang Y."/>
            <person name="Wang D."/>
            <person name="Huang X."/>
            <person name="Wang R."/>
            <person name="Lv J."/>
            <person name="Li Y."/>
            <person name="Zhang Z."/>
            <person name="Liu B."/>
            <person name="Lu W."/>
            <person name="Hui Y."/>
            <person name="Liang J."/>
            <person name="Zhou Z."/>
            <person name="Hou R."/>
            <person name="Li X."/>
            <person name="Liu Y."/>
            <person name="Li H."/>
            <person name="Ning X."/>
            <person name="Lin Y."/>
            <person name="Zhao L."/>
            <person name="Xing Q."/>
            <person name="Dou J."/>
            <person name="Li Y."/>
            <person name="Mao J."/>
            <person name="Guo H."/>
            <person name="Dou H."/>
            <person name="Li T."/>
            <person name="Mu C."/>
            <person name="Jiang W."/>
            <person name="Fu Q."/>
            <person name="Fu X."/>
            <person name="Miao Y."/>
            <person name="Liu J."/>
            <person name="Yu Q."/>
            <person name="Li R."/>
            <person name="Liao H."/>
            <person name="Li X."/>
            <person name="Kong Y."/>
            <person name="Jiang Z."/>
            <person name="Chourrout D."/>
            <person name="Li R."/>
            <person name="Bao Z."/>
        </authorList>
    </citation>
    <scope>NUCLEOTIDE SEQUENCE [LARGE SCALE GENOMIC DNA]</scope>
    <source>
        <strain evidence="19 20">PY_sf001</strain>
    </source>
</reference>
<evidence type="ECO:0000256" key="8">
    <source>
        <dbReference type="ARBA" id="ARBA00022806"/>
    </source>
</evidence>
<dbReference type="GO" id="GO:0005737">
    <property type="term" value="C:cytoplasm"/>
    <property type="evidence" value="ECO:0007669"/>
    <property type="project" value="UniProtKB-ARBA"/>
</dbReference>
<keyword evidence="20" id="KW-1185">Reference proteome</keyword>
<dbReference type="GO" id="GO:0016787">
    <property type="term" value="F:hydrolase activity"/>
    <property type="evidence" value="ECO:0007669"/>
    <property type="project" value="UniProtKB-KW"/>
</dbReference>
<feature type="region of interest" description="Disordered" evidence="17">
    <location>
        <begin position="551"/>
        <end position="577"/>
    </location>
</feature>
<keyword evidence="14" id="KW-0539">Nucleus</keyword>
<evidence type="ECO:0000256" key="10">
    <source>
        <dbReference type="ARBA" id="ARBA00022843"/>
    </source>
</evidence>
<dbReference type="SUPFAM" id="SSF101420">
    <property type="entry name" value="C-terminal domain of Ku80"/>
    <property type="match status" value="1"/>
</dbReference>
<dbReference type="GO" id="GO:0006303">
    <property type="term" value="P:double-strand break repair via nonhomologous end joining"/>
    <property type="evidence" value="ECO:0007669"/>
    <property type="project" value="InterPro"/>
</dbReference>
<dbReference type="InterPro" id="IPR036494">
    <property type="entry name" value="Ku_C_sf"/>
</dbReference>
<dbReference type="FunFam" id="3.40.50.410:FF:000200">
    <property type="entry name" value="ATP-dependent DNA helicase II subunit 2"/>
    <property type="match status" value="1"/>
</dbReference>
<dbReference type="PANTHER" id="PTHR12604:SF4">
    <property type="entry name" value="X-RAY REPAIR CROSS-COMPLEMENTING PROTEIN 5"/>
    <property type="match status" value="1"/>
</dbReference>
<keyword evidence="4" id="KW-0158">Chromosome</keyword>
<dbReference type="Pfam" id="PF08785">
    <property type="entry name" value="Ku_PK_bind"/>
    <property type="match status" value="1"/>
</dbReference>
<dbReference type="InterPro" id="IPR005160">
    <property type="entry name" value="Ku_C"/>
</dbReference>
<evidence type="ECO:0000256" key="2">
    <source>
        <dbReference type="ARBA" id="ARBA00004286"/>
    </source>
</evidence>
<evidence type="ECO:0000259" key="18">
    <source>
        <dbReference type="PROSITE" id="PS50234"/>
    </source>
</evidence>
<feature type="compositionally biased region" description="Basic and acidic residues" evidence="17">
    <location>
        <begin position="551"/>
        <end position="574"/>
    </location>
</feature>
<dbReference type="GO" id="GO:0006310">
    <property type="term" value="P:DNA recombination"/>
    <property type="evidence" value="ECO:0007669"/>
    <property type="project" value="UniProtKB-KW"/>
</dbReference>
<feature type="domain" description="VWFA" evidence="18">
    <location>
        <begin position="7"/>
        <end position="209"/>
    </location>
</feature>
<evidence type="ECO:0000256" key="9">
    <source>
        <dbReference type="ARBA" id="ARBA00022840"/>
    </source>
</evidence>
<evidence type="ECO:0000256" key="16">
    <source>
        <dbReference type="ARBA" id="ARBA00078350"/>
    </source>
</evidence>
<dbReference type="Proteomes" id="UP000242188">
    <property type="component" value="Unassembled WGS sequence"/>
</dbReference>
<feature type="region of interest" description="Disordered" evidence="17">
    <location>
        <begin position="694"/>
        <end position="745"/>
    </location>
</feature>
<keyword evidence="11" id="KW-0238">DNA-binding</keyword>
<evidence type="ECO:0000256" key="12">
    <source>
        <dbReference type="ARBA" id="ARBA00023172"/>
    </source>
</evidence>
<dbReference type="Pfam" id="PF02735">
    <property type="entry name" value="Ku"/>
    <property type="match status" value="1"/>
</dbReference>
<dbReference type="OrthoDB" id="30826at2759"/>
<keyword evidence="13" id="KW-0234">DNA repair</keyword>
<dbReference type="Pfam" id="PF03731">
    <property type="entry name" value="Ku_N"/>
    <property type="match status" value="1"/>
</dbReference>
<dbReference type="AlphaFoldDB" id="A0A210PPZ4"/>
<keyword evidence="10" id="KW-0832">Ubl conjugation</keyword>
<keyword evidence="12" id="KW-0233">DNA recombination</keyword>
<dbReference type="Pfam" id="PF03730">
    <property type="entry name" value="Ku_C"/>
    <property type="match status" value="1"/>
</dbReference>
<evidence type="ECO:0000256" key="7">
    <source>
        <dbReference type="ARBA" id="ARBA00022801"/>
    </source>
</evidence>
<dbReference type="PANTHER" id="PTHR12604">
    <property type="entry name" value="KU AUTOANTIGEN DNA HELICASE"/>
    <property type="match status" value="1"/>
</dbReference>
<dbReference type="GO" id="GO:0003690">
    <property type="term" value="F:double-stranded DNA binding"/>
    <property type="evidence" value="ECO:0007669"/>
    <property type="project" value="TreeGrafter"/>
</dbReference>
<accession>A0A210PPZ4</accession>
<dbReference type="GO" id="GO:0003684">
    <property type="term" value="F:damaged DNA binding"/>
    <property type="evidence" value="ECO:0007669"/>
    <property type="project" value="InterPro"/>
</dbReference>
<sequence>MAANKEAIAIVVDVGPSMNQAPEGETTALQTAIEAITMIVQRKVFAESKDEVAVILFGTADTDNPLANDESYENITILRPLGIADFDLLNLIQNDIQPSNMSADYLDALVVGIDHLVNATQGKKGFGFKRLILMSDLGGEFGDDQIDTIINGIKGTGTELNVIGPSLDDEDDNDSEKPGPSTISNGHRKERTAQQRAGEAMLRHILQEVDGECYSFSEALPALSSFQSRQIKQTAWKCQLEITSGIRIPICSYAKLKDFKLKQSWKRVYAKEPSEEVGTLRTYHMNDEEETEVDREDMIEGHRYGNTLVPMSEDDKANMKYKAEKCFKILGFTKPENVKRSHYLGDGSSFVVADKGDEAAAVALSSLVQALYETNMVAIVRKVYNAASGPKLGCLIPHIKADYECLLYVELPFMEDVRQFTFGSLPITKDNISTANSKFAPSDKQLDAVDKLITTMDLCQSQGDEEEEDKDEEEEQTEYLKAKSTFNPHFQRLYQCLQHRGLNPDEPLAELSPLVANYLEPPQEILSRCEEHLERLNKVFKLEVVKKKEEKTGENQFKESDEGEAGKAKKPRLDDDLEGGMADITRAKVTEVGTVTPVEDFVAFINQKDEDKFEEASQQMQKRVEQIVLDSFGAQFYPKAMDCLQALRKHSIKKSEPGLYNTFMKKFKDVLIAKGRRDFWEQVVAENQGLISKMESEESTVSNEEAKQFVSEEEEKDEEEDKQDEGDDADDLVSNRDITLIFVPP</sequence>
<dbReference type="CDD" id="cd00873">
    <property type="entry name" value="KU80"/>
    <property type="match status" value="1"/>
</dbReference>
<keyword evidence="9" id="KW-0067">ATP-binding</keyword>
<dbReference type="InterPro" id="IPR024193">
    <property type="entry name" value="Ku80"/>
</dbReference>
<evidence type="ECO:0000256" key="13">
    <source>
        <dbReference type="ARBA" id="ARBA00023204"/>
    </source>
</evidence>
<evidence type="ECO:0000256" key="17">
    <source>
        <dbReference type="SAM" id="MobiDB-lite"/>
    </source>
</evidence>